<dbReference type="InterPro" id="IPR021924">
    <property type="entry name" value="DUF3537"/>
</dbReference>
<evidence type="ECO:0000256" key="2">
    <source>
        <dbReference type="SAM" id="Phobius"/>
    </source>
</evidence>
<dbReference type="RefSeq" id="XP_022994504.1">
    <property type="nucleotide sequence ID" value="XM_023138736.1"/>
</dbReference>
<sequence length="445" mass="50643">MEDPEKKSPSPSSSPSPSPSPSQINSRKSELKSESESESESDSAELRRFESFLKWICIMDHSNPFTATLSCFLFSAFAIAVPIASHFALSCSDCDEDHRRPFHVVVQLSLSAVATLSFGCLSAWLRHFGLSRFLFLDKLCESSHKARDEYSKQLKRSMELISFFLLPCFMAEAAYKIWWYVSAAYEIPYYGNMYLSYITSCTLELFSWLYRTSIFFFVCILFRLVCRLQMIRLEDFVSVFHRESDVGTILMQHLGLRRTLTIISHRFRVFMFLSLILVTASQFIFLLMTTRSHALANLSKTGQLALCSISLVTGLFICLRSAAKISHKAQSITCLAAKWHVSAAINTFDDLDNETPTTSVIATFEFNSDDDEDDDEDDEDDMKLMPVFAHTISFQKRQALVTYLRNNKAGITVYGFVVDRTWLKSVFAIELALVLWLLNKTVGIS</sequence>
<name>A0A6J1K314_CUCMA</name>
<evidence type="ECO:0000313" key="3">
    <source>
        <dbReference type="Proteomes" id="UP000504608"/>
    </source>
</evidence>
<organism evidence="3 4">
    <name type="scientific">Cucurbita maxima</name>
    <name type="common">Pumpkin</name>
    <name type="synonym">Winter squash</name>
    <dbReference type="NCBI Taxonomy" id="3661"/>
    <lineage>
        <taxon>Eukaryota</taxon>
        <taxon>Viridiplantae</taxon>
        <taxon>Streptophyta</taxon>
        <taxon>Embryophyta</taxon>
        <taxon>Tracheophyta</taxon>
        <taxon>Spermatophyta</taxon>
        <taxon>Magnoliopsida</taxon>
        <taxon>eudicotyledons</taxon>
        <taxon>Gunneridae</taxon>
        <taxon>Pentapetalae</taxon>
        <taxon>rosids</taxon>
        <taxon>fabids</taxon>
        <taxon>Cucurbitales</taxon>
        <taxon>Cucurbitaceae</taxon>
        <taxon>Cucurbiteae</taxon>
        <taxon>Cucurbita</taxon>
    </lineage>
</organism>
<dbReference type="GeneID" id="111490209"/>
<feature type="transmembrane region" description="Helical" evidence="2">
    <location>
        <begin position="64"/>
        <end position="84"/>
    </location>
</feature>
<keyword evidence="2" id="KW-0812">Transmembrane</keyword>
<keyword evidence="2" id="KW-1133">Transmembrane helix</keyword>
<dbReference type="OrthoDB" id="1916325at2759"/>
<feature type="transmembrane region" description="Helical" evidence="2">
    <location>
        <begin position="104"/>
        <end position="125"/>
    </location>
</feature>
<gene>
    <name evidence="4" type="primary">LOC111490209</name>
</gene>
<evidence type="ECO:0000313" key="4">
    <source>
        <dbReference type="RefSeq" id="XP_022994504.1"/>
    </source>
</evidence>
<dbReference type="KEGG" id="cmax:111490209"/>
<feature type="transmembrane region" description="Helical" evidence="2">
    <location>
        <begin position="160"/>
        <end position="181"/>
    </location>
</feature>
<protein>
    <submittedName>
        <fullName evidence="4">Uncharacterized protein LOC111490209</fullName>
    </submittedName>
</protein>
<keyword evidence="2" id="KW-0472">Membrane</keyword>
<feature type="region of interest" description="Disordered" evidence="1">
    <location>
        <begin position="1"/>
        <end position="42"/>
    </location>
</feature>
<dbReference type="PANTHER" id="PTHR31963:SF17">
    <property type="entry name" value="PROTEIN, PUTATIVE (DUF3537)-RELATED"/>
    <property type="match status" value="1"/>
</dbReference>
<proteinExistence type="predicted"/>
<reference evidence="4" key="1">
    <citation type="submission" date="2025-08" db="UniProtKB">
        <authorList>
            <consortium name="RefSeq"/>
        </authorList>
    </citation>
    <scope>IDENTIFICATION</scope>
    <source>
        <tissue evidence="4">Young leaves</tissue>
    </source>
</reference>
<feature type="transmembrane region" description="Helical" evidence="2">
    <location>
        <begin position="267"/>
        <end position="289"/>
    </location>
</feature>
<dbReference type="AlphaFoldDB" id="A0A6J1K314"/>
<dbReference type="Pfam" id="PF12056">
    <property type="entry name" value="DUF3537"/>
    <property type="match status" value="1"/>
</dbReference>
<keyword evidence="3" id="KW-1185">Reference proteome</keyword>
<feature type="transmembrane region" description="Helical" evidence="2">
    <location>
        <begin position="208"/>
        <end position="226"/>
    </location>
</feature>
<dbReference type="PANTHER" id="PTHR31963">
    <property type="entry name" value="RAS GUANINE NUCLEOTIDE EXCHANGE FACTOR K"/>
    <property type="match status" value="1"/>
</dbReference>
<evidence type="ECO:0000256" key="1">
    <source>
        <dbReference type="SAM" id="MobiDB-lite"/>
    </source>
</evidence>
<feature type="transmembrane region" description="Helical" evidence="2">
    <location>
        <begin position="301"/>
        <end position="319"/>
    </location>
</feature>
<dbReference type="Proteomes" id="UP000504608">
    <property type="component" value="Unplaced"/>
</dbReference>
<accession>A0A6J1K314</accession>